<keyword evidence="1" id="KW-0966">Cell projection</keyword>
<gene>
    <name evidence="1" type="ORF">ACI1P1_01570</name>
</gene>
<name>A0ACC7NQR7_9BACL</name>
<proteinExistence type="predicted"/>
<organism evidence="1 2">
    <name type="scientific">Paenibacillus mesotrionivorans</name>
    <dbReference type="NCBI Taxonomy" id="3160968"/>
    <lineage>
        <taxon>Bacteria</taxon>
        <taxon>Bacillati</taxon>
        <taxon>Bacillota</taxon>
        <taxon>Bacilli</taxon>
        <taxon>Bacillales</taxon>
        <taxon>Paenibacillaceae</taxon>
        <taxon>Paenibacillus</taxon>
    </lineage>
</organism>
<dbReference type="EMBL" id="JBJURJ010000001">
    <property type="protein sequence ID" value="MFM9326976.1"/>
    <property type="molecule type" value="Genomic_DNA"/>
</dbReference>
<keyword evidence="1" id="KW-0969">Cilium</keyword>
<reference evidence="1" key="1">
    <citation type="submission" date="2024-12" db="EMBL/GenBank/DDBJ databases">
        <authorList>
            <person name="Wu N."/>
        </authorList>
    </citation>
    <scope>NUCLEOTIDE SEQUENCE</scope>
    <source>
        <strain evidence="1">P15</strain>
    </source>
</reference>
<dbReference type="Proteomes" id="UP001631969">
    <property type="component" value="Unassembled WGS sequence"/>
</dbReference>
<comment type="caution">
    <text evidence="1">The sequence shown here is derived from an EMBL/GenBank/DDBJ whole genome shotgun (WGS) entry which is preliminary data.</text>
</comment>
<evidence type="ECO:0000313" key="1">
    <source>
        <dbReference type="EMBL" id="MFM9326976.1"/>
    </source>
</evidence>
<protein>
    <submittedName>
        <fullName evidence="1">Flagellar brake protein</fullName>
    </submittedName>
</protein>
<keyword evidence="2" id="KW-1185">Reference proteome</keyword>
<accession>A0ACC7NQR7</accession>
<sequence length="217" mass="24823">MLPKINQVLHIQINSIDEDESMQEYKSRISDITADYMEIEVPMNERTGRLKRLFQGDELSVYFLTEGGMKNFFMSTVLGIRDNEFRTVLIRKPAEESITKVQRRSFLRVPAELDIAASLGEQVRFTGVTDDVGGGGASFICEGNIPVKIGDALSCWLLLISRNAKPEHIPFKGEVVRTKALESGRQQVMMQFSEISDKDRQKIIRFCFERQLEIRKN</sequence>
<keyword evidence="1" id="KW-0282">Flagellum</keyword>
<evidence type="ECO:0000313" key="2">
    <source>
        <dbReference type="Proteomes" id="UP001631969"/>
    </source>
</evidence>